<evidence type="ECO:0000256" key="1">
    <source>
        <dbReference type="SAM" id="Phobius"/>
    </source>
</evidence>
<sequence length="134" mass="15005">MTGLEVALLWVTAIGTVLAAVVPCLPFFVELRGRKAAEAALAAERRDRAEEELLTEVRRVIVSGQWTSHRVVTIEGVDYTELDSAVSVRNQSRDSVTKVVIMGRRQDGTNLFFEEYHPFAHRVSHHPRTAPLPQ</sequence>
<dbReference type="EMBL" id="CACRYJ010000046">
    <property type="protein sequence ID" value="VZO38384.1"/>
    <property type="molecule type" value="Genomic_DNA"/>
</dbReference>
<dbReference type="RefSeq" id="WP_156741894.1">
    <property type="nucleotide sequence ID" value="NZ_CACRYJ010000046.1"/>
</dbReference>
<gene>
    <name evidence="2" type="ORF">HALOF300_03220</name>
</gene>
<keyword evidence="1" id="KW-1133">Transmembrane helix</keyword>
<reference evidence="2 3" key="1">
    <citation type="submission" date="2019-11" db="EMBL/GenBank/DDBJ databases">
        <authorList>
            <person name="Criscuolo A."/>
        </authorList>
    </citation>
    <scope>NUCLEOTIDE SEQUENCE [LARGE SCALE GENOMIC DNA]</scope>
    <source>
        <strain evidence="2">CIP111667</strain>
    </source>
</reference>
<dbReference type="Proteomes" id="UP000419743">
    <property type="component" value="Unassembled WGS sequence"/>
</dbReference>
<proteinExistence type="predicted"/>
<evidence type="ECO:0000313" key="2">
    <source>
        <dbReference type="EMBL" id="VZO38384.1"/>
    </source>
</evidence>
<comment type="caution">
    <text evidence="2">The sequence shown here is derived from an EMBL/GenBank/DDBJ whole genome shotgun (WGS) entry which is preliminary data.</text>
</comment>
<feature type="transmembrane region" description="Helical" evidence="1">
    <location>
        <begin position="6"/>
        <end position="29"/>
    </location>
</feature>
<protein>
    <submittedName>
        <fullName evidence="2">Uncharacterized protein</fullName>
    </submittedName>
</protein>
<organism evidence="2 3">
    <name type="scientific">Occultella aeris</name>
    <dbReference type="NCBI Taxonomy" id="2761496"/>
    <lineage>
        <taxon>Bacteria</taxon>
        <taxon>Bacillati</taxon>
        <taxon>Actinomycetota</taxon>
        <taxon>Actinomycetes</taxon>
        <taxon>Micrococcales</taxon>
        <taxon>Ruaniaceae</taxon>
        <taxon>Occultella</taxon>
    </lineage>
</organism>
<dbReference type="AlphaFoldDB" id="A0A7M4DM52"/>
<keyword evidence="1" id="KW-0812">Transmembrane</keyword>
<keyword evidence="1" id="KW-0472">Membrane</keyword>
<accession>A0A7M4DM52</accession>
<evidence type="ECO:0000313" key="3">
    <source>
        <dbReference type="Proteomes" id="UP000419743"/>
    </source>
</evidence>
<keyword evidence="3" id="KW-1185">Reference proteome</keyword>
<name>A0A7M4DM52_9MICO</name>